<reference evidence="2" key="1">
    <citation type="submission" date="2025-08" db="UniProtKB">
        <authorList>
            <consortium name="RefSeq"/>
        </authorList>
    </citation>
    <scope>IDENTIFICATION</scope>
</reference>
<dbReference type="Gene3D" id="1.10.3210.10">
    <property type="entry name" value="Hypothetical protein af1432"/>
    <property type="match status" value="1"/>
</dbReference>
<sequence length="424" mass="46041">MNPTEHLLRFPALVHGWRELLLDTPPAPELRAAFADWSKAVARDFLARADRPPASAEHAELDRWYASATGQQTLAAVTVALWRQMSAHADHAMPAHDARHAMLKVPTASLEHLMAERVEGHARIGALGALLHDHGRWAEERLFGGPAASVLHARMSFLLGRELLAGFELPPLLADQLLLTALRHTSGAEPQDPMPLKLTVSADRDQLFGHEIALRLCHHAPNERGEYRSLVGELPGEAPGLSALDRIEFFFRNRLPGPLFALDAQVAARRAWLFDFLLMAEPFTASRARFADLAADGQGAPAHQGRRLPASLLDGLDLAERHARATALRPAATDPETELAALLDLPRVAPSPAYRALAMGRLARLDDAARERLAGAFRFAADACHADDARQLTFLRALRQREAADAPVAALAGLLINAGWGAAG</sequence>
<evidence type="ECO:0000313" key="1">
    <source>
        <dbReference type="Proteomes" id="UP000675920"/>
    </source>
</evidence>
<keyword evidence="1" id="KW-1185">Reference proteome</keyword>
<dbReference type="Proteomes" id="UP000675920">
    <property type="component" value="Unplaced"/>
</dbReference>
<evidence type="ECO:0000313" key="2">
    <source>
        <dbReference type="RefSeq" id="WP_028312552.1"/>
    </source>
</evidence>
<dbReference type="AlphaFoldDB" id="A0A8B6X5Z3"/>
<organism evidence="1 2">
    <name type="scientific">Derxia gummosa DSM 723</name>
    <dbReference type="NCBI Taxonomy" id="1121388"/>
    <lineage>
        <taxon>Bacteria</taxon>
        <taxon>Pseudomonadati</taxon>
        <taxon>Pseudomonadota</taxon>
        <taxon>Betaproteobacteria</taxon>
        <taxon>Burkholderiales</taxon>
        <taxon>Alcaligenaceae</taxon>
        <taxon>Derxia</taxon>
    </lineage>
</organism>
<protein>
    <submittedName>
        <fullName evidence="2">Uncharacterized protein</fullName>
    </submittedName>
</protein>
<dbReference type="SUPFAM" id="SSF109604">
    <property type="entry name" value="HD-domain/PDEase-like"/>
    <property type="match status" value="1"/>
</dbReference>
<dbReference type="RefSeq" id="WP_028312552.1">
    <property type="nucleotide sequence ID" value="NZ_KI519499.1"/>
</dbReference>
<dbReference type="OrthoDB" id="9827127at2"/>
<accession>A0A8B6X5Z3</accession>
<name>A0A8B6X5Z3_9BURK</name>
<proteinExistence type="predicted"/>